<reference evidence="1" key="1">
    <citation type="journal article" date="2020" name="bioRxiv">
        <title>A rank-normalized archaeal taxonomy based on genome phylogeny resolves widespread incomplete and uneven classifications.</title>
        <authorList>
            <person name="Rinke C."/>
            <person name="Chuvochina M."/>
            <person name="Mussig A.J."/>
            <person name="Chaumeil P.-A."/>
            <person name="Waite D.W."/>
            <person name="Whitman W.B."/>
            <person name="Parks D.H."/>
            <person name="Hugenholtz P."/>
        </authorList>
    </citation>
    <scope>NUCLEOTIDE SEQUENCE</scope>
    <source>
        <strain evidence="1">UBA10036</strain>
    </source>
</reference>
<dbReference type="EMBL" id="DUFJ01000061">
    <property type="protein sequence ID" value="HIH33091.1"/>
    <property type="molecule type" value="Genomic_DNA"/>
</dbReference>
<evidence type="ECO:0000313" key="2">
    <source>
        <dbReference type="EMBL" id="MBS3058633.1"/>
    </source>
</evidence>
<sequence length="244" mass="27769">MPAKALSRVSGRKLCKAALGLTVVARHASIDYRTKEPTVKGVLRVAKKADLVPKSFRLLARQGDEPRHFLSANVLVHSFKGEKNLNVAKAPELGLQYRRYSKDSPLMQDLRRKFPKKGQAGIEFMKLWLDGKVSPEFMEKPEVVGREVLQRALQFTSDEISHSKAGTKRPLVANVSSREQVSALLKFLGIDIREITPRHYRGSGWIPIRATEHALIYHLPEEKFILWFRGRYFDITTQARKLLA</sequence>
<dbReference type="Proteomes" id="UP000680185">
    <property type="component" value="Unassembled WGS sequence"/>
</dbReference>
<evidence type="ECO:0000313" key="1">
    <source>
        <dbReference type="EMBL" id="HIH33091.1"/>
    </source>
</evidence>
<name>A0A7J4KST1_9ARCH</name>
<protein>
    <submittedName>
        <fullName evidence="1">Uncharacterized protein</fullName>
    </submittedName>
</protein>
<dbReference type="AlphaFoldDB" id="A0A7J4KST1"/>
<comment type="caution">
    <text evidence="1">The sequence shown here is derived from an EMBL/GenBank/DDBJ whole genome shotgun (WGS) entry which is preliminary data.</text>
</comment>
<accession>A0A7J4KST1</accession>
<gene>
    <name evidence="1" type="ORF">HA227_02440</name>
    <name evidence="2" type="ORF">J4478_04505</name>
</gene>
<proteinExistence type="predicted"/>
<evidence type="ECO:0000313" key="3">
    <source>
        <dbReference type="Proteomes" id="UP000527315"/>
    </source>
</evidence>
<organism evidence="1 3">
    <name type="scientific">Candidatus Iainarchaeum sp</name>
    <dbReference type="NCBI Taxonomy" id="3101447"/>
    <lineage>
        <taxon>Archaea</taxon>
        <taxon>Candidatus Iainarchaeota</taxon>
        <taxon>Candidatus Iainarchaeia</taxon>
        <taxon>Candidatus Iainarchaeales</taxon>
        <taxon>Candidatus Iainarchaeaceae</taxon>
        <taxon>Candidatus Iainarchaeum</taxon>
    </lineage>
</organism>
<dbReference type="EMBL" id="JAGVWB010000031">
    <property type="protein sequence ID" value="MBS3058633.1"/>
    <property type="molecule type" value="Genomic_DNA"/>
</dbReference>
<reference evidence="2" key="3">
    <citation type="submission" date="2021-05" db="EMBL/GenBank/DDBJ databases">
        <title>Protein family content uncovers lineage relationships and bacterial pathway maintenance mechanisms in DPANN archaea.</title>
        <authorList>
            <person name="Castelle C.J."/>
            <person name="Meheust R."/>
            <person name="Jaffe A.L."/>
            <person name="Seitz K."/>
            <person name="Gong X."/>
            <person name="Baker B.J."/>
            <person name="Banfield J.F."/>
        </authorList>
    </citation>
    <scope>NUCLEOTIDE SEQUENCE</scope>
    <source>
        <strain evidence="2">RIFCSPLOWO2_01_FULL_43_13</strain>
    </source>
</reference>
<reference evidence="2" key="2">
    <citation type="submission" date="2021-03" db="EMBL/GenBank/DDBJ databases">
        <authorList>
            <person name="Jaffe A."/>
        </authorList>
    </citation>
    <scope>NUCLEOTIDE SEQUENCE</scope>
    <source>
        <strain evidence="2">RIFCSPLOWO2_01_FULL_43_13</strain>
    </source>
</reference>
<dbReference type="Proteomes" id="UP000527315">
    <property type="component" value="Unassembled WGS sequence"/>
</dbReference>